<keyword evidence="3" id="KW-0813">Transport</keyword>
<evidence type="ECO:0000256" key="4">
    <source>
        <dbReference type="ARBA" id="ARBA00022692"/>
    </source>
</evidence>
<feature type="transmembrane region" description="Helical" evidence="7">
    <location>
        <begin position="554"/>
        <end position="575"/>
    </location>
</feature>
<dbReference type="EMBL" id="SPHZ02000003">
    <property type="protein sequence ID" value="KAF0924779.1"/>
    <property type="molecule type" value="Genomic_DNA"/>
</dbReference>
<comment type="caution">
    <text evidence="8">The sequence shown here is derived from an EMBL/GenBank/DDBJ whole genome shotgun (WGS) entry which is preliminary data.</text>
</comment>
<dbReference type="InterPro" id="IPR045035">
    <property type="entry name" value="YSL-like"/>
</dbReference>
<feature type="transmembrane region" description="Helical" evidence="7">
    <location>
        <begin position="30"/>
        <end position="52"/>
    </location>
</feature>
<feature type="transmembrane region" description="Helical" evidence="7">
    <location>
        <begin position="438"/>
        <end position="469"/>
    </location>
</feature>
<feature type="transmembrane region" description="Helical" evidence="7">
    <location>
        <begin position="627"/>
        <end position="649"/>
    </location>
</feature>
<feature type="transmembrane region" description="Helical" evidence="7">
    <location>
        <begin position="309"/>
        <end position="336"/>
    </location>
</feature>
<evidence type="ECO:0000256" key="3">
    <source>
        <dbReference type="ARBA" id="ARBA00022448"/>
    </source>
</evidence>
<feature type="transmembrane region" description="Helical" evidence="7">
    <location>
        <begin position="595"/>
        <end position="615"/>
    </location>
</feature>
<sequence length="685" mass="74517">MDATIEDPRLSTSVEVVFAKQHMPDLRGQVTLRAMAVSVVLGIVFCFVGMRIQLTTGLVPALNMPASVLCFFLLKSLVRLLQKGGFAVLPFTRQENMFLLTCVITCLNLAITGGFATALTGMTSTVAKTLADDPDPRDIVDNVPTGKWILFFFLIGMAGVLSNVPFNQVMIIDYKLLFPTGTVVGQLVNSFHTPEGAYVAKMQVMTIFKAFFGSFSWSIFQWFYTSGNGCGFQSFPSFGLGLYKRRFYFDFSATYIGLGMICPHIVNFGLLFGAIVSWGFLYPFLESKRGQWYETDSPSSLSGLNGYKVFISVALIVTDGLINFITLVTSAAINFYQIRQERDSSELTNYINKLHPSLNYDDRKRIEVFLANRIPVSGPVAGYIACAAISTVAIPAMFSQIKFYHVAMLYMAIPVVGFCNTYATGLTDWSVTPTYAKFVIFVLAAWIGRPGAVVASLLASGITMASLHVSSQAMQDLKSGYMTLTLPRAMVTGQLFGVALSSVVGPCIFLAFQNSTKPGAPVGSKQSNYPCPYAALYRAIGIIGMGGVKELPKYCIELCVISVCVTVAIDTAVLISQKRGWSIHSYIPSMTVIALPFFTGPFFAIDMCVGALLLLLWRRMEAGSAQLLSSSVAAGMICGEGLFTLPSVLLNMFKVLPPMCMKFLPGGQEVEVVDSFLNNSGASRA</sequence>
<evidence type="ECO:0000313" key="8">
    <source>
        <dbReference type="EMBL" id="KAF0924779.1"/>
    </source>
</evidence>
<evidence type="ECO:0000256" key="6">
    <source>
        <dbReference type="ARBA" id="ARBA00023136"/>
    </source>
</evidence>
<keyword evidence="4 7" id="KW-0812">Transmembrane</keyword>
<keyword evidence="9" id="KW-1185">Reference proteome</keyword>
<comment type="similarity">
    <text evidence="2">Belongs to the YSL (TC 2.A.67.2) family.</text>
</comment>
<accession>A0A6G1EJ50</accession>
<dbReference type="NCBIfam" id="TIGR00728">
    <property type="entry name" value="OPT_sfam"/>
    <property type="match status" value="1"/>
</dbReference>
<evidence type="ECO:0000313" key="9">
    <source>
        <dbReference type="Proteomes" id="UP000479710"/>
    </source>
</evidence>
<dbReference type="AlphaFoldDB" id="A0A6G1EJ50"/>
<feature type="transmembrane region" description="Helical" evidence="7">
    <location>
        <begin position="58"/>
        <end position="78"/>
    </location>
</feature>
<proteinExistence type="inferred from homology"/>
<feature type="transmembrane region" description="Helical" evidence="7">
    <location>
        <begin position="404"/>
        <end position="426"/>
    </location>
</feature>
<keyword evidence="5 7" id="KW-1133">Transmembrane helix</keyword>
<gene>
    <name evidence="8" type="ORF">E2562_014887</name>
</gene>
<feature type="transmembrane region" description="Helical" evidence="7">
    <location>
        <begin position="489"/>
        <end position="512"/>
    </location>
</feature>
<reference evidence="8 9" key="1">
    <citation type="submission" date="2019-11" db="EMBL/GenBank/DDBJ databases">
        <title>Whole genome sequence of Oryza granulata.</title>
        <authorList>
            <person name="Li W."/>
        </authorList>
    </citation>
    <scope>NUCLEOTIDE SEQUENCE [LARGE SCALE GENOMIC DNA]</scope>
    <source>
        <strain evidence="9">cv. Menghai</strain>
        <tissue evidence="8">Leaf</tissue>
    </source>
</reference>
<dbReference type="GO" id="GO:0035673">
    <property type="term" value="F:oligopeptide transmembrane transporter activity"/>
    <property type="evidence" value="ECO:0007669"/>
    <property type="project" value="InterPro"/>
</dbReference>
<keyword evidence="6 7" id="KW-0472">Membrane</keyword>
<dbReference type="InterPro" id="IPR004813">
    <property type="entry name" value="OPT"/>
</dbReference>
<feature type="transmembrane region" description="Helical" evidence="7">
    <location>
        <begin position="148"/>
        <end position="166"/>
    </location>
</feature>
<organism evidence="8 9">
    <name type="scientific">Oryza meyeriana var. granulata</name>
    <dbReference type="NCBI Taxonomy" id="110450"/>
    <lineage>
        <taxon>Eukaryota</taxon>
        <taxon>Viridiplantae</taxon>
        <taxon>Streptophyta</taxon>
        <taxon>Embryophyta</taxon>
        <taxon>Tracheophyta</taxon>
        <taxon>Spermatophyta</taxon>
        <taxon>Magnoliopsida</taxon>
        <taxon>Liliopsida</taxon>
        <taxon>Poales</taxon>
        <taxon>Poaceae</taxon>
        <taxon>BOP clade</taxon>
        <taxon>Oryzoideae</taxon>
        <taxon>Oryzeae</taxon>
        <taxon>Oryzinae</taxon>
        <taxon>Oryza</taxon>
        <taxon>Oryza meyeriana</taxon>
    </lineage>
</organism>
<evidence type="ECO:0000256" key="2">
    <source>
        <dbReference type="ARBA" id="ARBA00010276"/>
    </source>
</evidence>
<feature type="transmembrane region" description="Helical" evidence="7">
    <location>
        <begin position="380"/>
        <end position="398"/>
    </location>
</feature>
<dbReference type="PANTHER" id="PTHR31645:SF9">
    <property type="entry name" value="METAL-NICOTIANAMINE TRANSPORTER YSL4-RELATED"/>
    <property type="match status" value="1"/>
</dbReference>
<feature type="transmembrane region" description="Helical" evidence="7">
    <location>
        <begin position="98"/>
        <end position="119"/>
    </location>
</feature>
<evidence type="ECO:0000256" key="5">
    <source>
        <dbReference type="ARBA" id="ARBA00022989"/>
    </source>
</evidence>
<dbReference type="Pfam" id="PF03169">
    <property type="entry name" value="OPT"/>
    <property type="match status" value="1"/>
</dbReference>
<protein>
    <submittedName>
        <fullName evidence="8">Uncharacterized protein</fullName>
    </submittedName>
</protein>
<evidence type="ECO:0000256" key="1">
    <source>
        <dbReference type="ARBA" id="ARBA00004141"/>
    </source>
</evidence>
<name>A0A6G1EJ50_9ORYZ</name>
<feature type="transmembrane region" description="Helical" evidence="7">
    <location>
        <begin position="253"/>
        <end position="281"/>
    </location>
</feature>
<dbReference type="Proteomes" id="UP000479710">
    <property type="component" value="Unassembled WGS sequence"/>
</dbReference>
<evidence type="ECO:0000256" key="7">
    <source>
        <dbReference type="SAM" id="Phobius"/>
    </source>
</evidence>
<dbReference type="OrthoDB" id="627262at2759"/>
<comment type="subcellular location">
    <subcellularLocation>
        <location evidence="1">Membrane</location>
        <topology evidence="1">Multi-pass membrane protein</topology>
    </subcellularLocation>
</comment>
<dbReference type="GO" id="GO:0016020">
    <property type="term" value="C:membrane"/>
    <property type="evidence" value="ECO:0007669"/>
    <property type="project" value="UniProtKB-SubCell"/>
</dbReference>
<dbReference type="PANTHER" id="PTHR31645">
    <property type="entry name" value="OLIGOPEPTIDE TRANSPORTER YGL114W-RELATED"/>
    <property type="match status" value="1"/>
</dbReference>